<organism evidence="3 4">
    <name type="scientific">Cellulomonas triticagri</name>
    <dbReference type="NCBI Taxonomy" id="2483352"/>
    <lineage>
        <taxon>Bacteria</taxon>
        <taxon>Bacillati</taxon>
        <taxon>Actinomycetota</taxon>
        <taxon>Actinomycetes</taxon>
        <taxon>Micrococcales</taxon>
        <taxon>Cellulomonadaceae</taxon>
        <taxon>Cellulomonas</taxon>
    </lineage>
</organism>
<dbReference type="SUPFAM" id="SSF54593">
    <property type="entry name" value="Glyoxalase/Bleomycin resistance protein/Dihydroxybiphenyl dioxygenase"/>
    <property type="match status" value="1"/>
</dbReference>
<evidence type="ECO:0000259" key="2">
    <source>
        <dbReference type="PROSITE" id="PS51819"/>
    </source>
</evidence>
<feature type="domain" description="VOC" evidence="2">
    <location>
        <begin position="63"/>
        <end position="183"/>
    </location>
</feature>
<protein>
    <recommendedName>
        <fullName evidence="2">VOC domain-containing protein</fullName>
    </recommendedName>
</protein>
<evidence type="ECO:0000313" key="4">
    <source>
        <dbReference type="Proteomes" id="UP000269289"/>
    </source>
</evidence>
<accession>A0A3M2IU54</accession>
<dbReference type="OrthoDB" id="9804907at2"/>
<gene>
    <name evidence="3" type="ORF">EBM89_19465</name>
</gene>
<reference evidence="3 4" key="1">
    <citation type="submission" date="2018-10" db="EMBL/GenBank/DDBJ databases">
        <title>Isolation, diversity and antifungal activity of actinobacteria from wheat.</title>
        <authorList>
            <person name="Han C."/>
        </authorList>
    </citation>
    <scope>NUCLEOTIDE SEQUENCE [LARGE SCALE GENOMIC DNA]</scope>
    <source>
        <strain evidence="3 4">NEAU-YY56</strain>
    </source>
</reference>
<comment type="caution">
    <text evidence="3">The sequence shown here is derived from an EMBL/GenBank/DDBJ whole genome shotgun (WGS) entry which is preliminary data.</text>
</comment>
<feature type="compositionally biased region" description="Basic residues" evidence="1">
    <location>
        <begin position="15"/>
        <end position="36"/>
    </location>
</feature>
<dbReference type="InterPro" id="IPR029068">
    <property type="entry name" value="Glyas_Bleomycin-R_OHBP_Dase"/>
</dbReference>
<dbReference type="AlphaFoldDB" id="A0A3M2IU54"/>
<feature type="region of interest" description="Disordered" evidence="1">
    <location>
        <begin position="1"/>
        <end position="55"/>
    </location>
</feature>
<dbReference type="Pfam" id="PF00903">
    <property type="entry name" value="Glyoxalase"/>
    <property type="match status" value="1"/>
</dbReference>
<evidence type="ECO:0000256" key="1">
    <source>
        <dbReference type="SAM" id="MobiDB-lite"/>
    </source>
</evidence>
<dbReference type="InterPro" id="IPR037523">
    <property type="entry name" value="VOC_core"/>
</dbReference>
<dbReference type="Proteomes" id="UP000269289">
    <property type="component" value="Unassembled WGS sequence"/>
</dbReference>
<sequence length="184" mass="19409">MTSTVGERVPPPGHHGVRTRFLHRAARGRPPSRRTRPGCTLGARAPPTGRSGDDAGGTVLDLGNGFSGFSVADVPAAREFYGDVLGLDAEEQDGMLWLHLSGGRDVLVYPKGDAHSPASYTVLNFPVDDVPAAVAELRGRGVVFERYEGTPVQTDEDGVFRGGGPLIAWFTDPSGNVLSVIEGS</sequence>
<proteinExistence type="predicted"/>
<dbReference type="PROSITE" id="PS51819">
    <property type="entry name" value="VOC"/>
    <property type="match status" value="1"/>
</dbReference>
<keyword evidence="4" id="KW-1185">Reference proteome</keyword>
<evidence type="ECO:0000313" key="3">
    <source>
        <dbReference type="EMBL" id="RMI03451.1"/>
    </source>
</evidence>
<dbReference type="Gene3D" id="3.10.180.10">
    <property type="entry name" value="2,3-Dihydroxybiphenyl 1,2-Dioxygenase, domain 1"/>
    <property type="match status" value="1"/>
</dbReference>
<name>A0A3M2IU54_9CELL</name>
<dbReference type="InterPro" id="IPR004360">
    <property type="entry name" value="Glyas_Fos-R_dOase_dom"/>
</dbReference>
<dbReference type="EMBL" id="RFFI01000181">
    <property type="protein sequence ID" value="RMI03451.1"/>
    <property type="molecule type" value="Genomic_DNA"/>
</dbReference>